<organism evidence="1 2">
    <name type="scientific">Mortierella polycephala</name>
    <dbReference type="NCBI Taxonomy" id="41804"/>
    <lineage>
        <taxon>Eukaryota</taxon>
        <taxon>Fungi</taxon>
        <taxon>Fungi incertae sedis</taxon>
        <taxon>Mucoromycota</taxon>
        <taxon>Mortierellomycotina</taxon>
        <taxon>Mortierellomycetes</taxon>
        <taxon>Mortierellales</taxon>
        <taxon>Mortierellaceae</taxon>
        <taxon>Mortierella</taxon>
    </lineage>
</organism>
<dbReference type="InterPro" id="IPR032675">
    <property type="entry name" value="LRR_dom_sf"/>
</dbReference>
<dbReference type="OrthoDB" id="2386345at2759"/>
<dbReference type="Proteomes" id="UP000726737">
    <property type="component" value="Unassembled WGS sequence"/>
</dbReference>
<protein>
    <recommendedName>
        <fullName evidence="3">F-box domain-containing protein</fullName>
    </recommendedName>
</protein>
<dbReference type="AlphaFoldDB" id="A0A9P6U2D1"/>
<evidence type="ECO:0000313" key="2">
    <source>
        <dbReference type="Proteomes" id="UP000726737"/>
    </source>
</evidence>
<dbReference type="EMBL" id="JAAAJA010000254">
    <property type="protein sequence ID" value="KAG0257542.1"/>
    <property type="molecule type" value="Genomic_DNA"/>
</dbReference>
<dbReference type="Gene3D" id="3.80.10.10">
    <property type="entry name" value="Ribonuclease Inhibitor"/>
    <property type="match status" value="1"/>
</dbReference>
<evidence type="ECO:0008006" key="3">
    <source>
        <dbReference type="Google" id="ProtNLM"/>
    </source>
</evidence>
<dbReference type="SUPFAM" id="SSF52047">
    <property type="entry name" value="RNI-like"/>
    <property type="match status" value="1"/>
</dbReference>
<proteinExistence type="predicted"/>
<name>A0A9P6U2D1_9FUNG</name>
<reference evidence="1" key="1">
    <citation type="journal article" date="2020" name="Fungal Divers.">
        <title>Resolving the Mortierellaceae phylogeny through synthesis of multi-gene phylogenetics and phylogenomics.</title>
        <authorList>
            <person name="Vandepol N."/>
            <person name="Liber J."/>
            <person name="Desiro A."/>
            <person name="Na H."/>
            <person name="Kennedy M."/>
            <person name="Barry K."/>
            <person name="Grigoriev I.V."/>
            <person name="Miller A.N."/>
            <person name="O'Donnell K."/>
            <person name="Stajich J.E."/>
            <person name="Bonito G."/>
        </authorList>
    </citation>
    <scope>NUCLEOTIDE SEQUENCE</scope>
    <source>
        <strain evidence="1">KOD948</strain>
    </source>
</reference>
<evidence type="ECO:0000313" key="1">
    <source>
        <dbReference type="EMBL" id="KAG0257542.1"/>
    </source>
</evidence>
<sequence length="513" mass="59800">MPSVFELPEIIHLLTKYLYMDDLYNCVQVSRSLHTAFIPFLWDEFMLMPTADIQDNLSAIKTHAHHIRRLIFGVTLPTEYYTLQFVNLQRLEFARNDYIDNRYREEPTEQHFQDQIQIVQSNPTVETLVLNDVYPEPSRGFWNMIIKEWKVLYMLMIRRGSFHGLPLPTMEAFWEACARFKVLEFVDTSLPLTTIPVDFKFPHVKTLMMWFLPNEENIDQHTAACGSLNQLELAMKCPTLKALYWHTLKGMTAPVREFQQALLNETWPRLDTLHLSGSSKMTDEYEEPLLTSVVYLLPTLKEWKILQCRIEPLSLSRVLDRHFTTIETLHLALAVGMTGAMVHEVMARCPGLKRFEARYILAEDICHPSSRPWVCDRLEHLSVFIAKPEGSPEGCDRMIFERLSRLSRLSQLSLGGIFRLERPEAEILGRAAQGWSVDLTLNSGLGLLSSFTRLQRFEFKGTQQPNVRVKEVEWMVEHWKRRPLTVVGMFSKNEEQQNEMSKFLRDRGIICIC</sequence>
<accession>A0A9P6U2D1</accession>
<comment type="caution">
    <text evidence="1">The sequence shown here is derived from an EMBL/GenBank/DDBJ whole genome shotgun (WGS) entry which is preliminary data.</text>
</comment>
<keyword evidence="2" id="KW-1185">Reference proteome</keyword>
<gene>
    <name evidence="1" type="ORF">BG011_003901</name>
</gene>